<evidence type="ECO:0000313" key="6">
    <source>
        <dbReference type="EMBL" id="CAF1226136.1"/>
    </source>
</evidence>
<dbReference type="InterPro" id="IPR019155">
    <property type="entry name" value="CLEC16A/TT9_N"/>
</dbReference>
<evidence type="ECO:0000256" key="3">
    <source>
        <dbReference type="SAM" id="MobiDB-lite"/>
    </source>
</evidence>
<dbReference type="AlphaFoldDB" id="A0A8S2EHG0"/>
<reference evidence="6" key="1">
    <citation type="submission" date="2021-02" db="EMBL/GenBank/DDBJ databases">
        <authorList>
            <person name="Nowell W R."/>
        </authorList>
    </citation>
    <scope>NUCLEOTIDE SEQUENCE</scope>
</reference>
<dbReference type="InterPro" id="IPR016024">
    <property type="entry name" value="ARM-type_fold"/>
</dbReference>
<accession>A0A8S2EHG0</accession>
<dbReference type="EMBL" id="CAJOBA010037013">
    <property type="protein sequence ID" value="CAF4034134.1"/>
    <property type="molecule type" value="Genomic_DNA"/>
</dbReference>
<dbReference type="InterPro" id="IPR039272">
    <property type="entry name" value="CLEC16A/TT9"/>
</dbReference>
<evidence type="ECO:0000313" key="8">
    <source>
        <dbReference type="Proteomes" id="UP000677228"/>
    </source>
</evidence>
<dbReference type="GO" id="GO:0006914">
    <property type="term" value="P:autophagy"/>
    <property type="evidence" value="ECO:0007669"/>
    <property type="project" value="UniProtKB-KW"/>
</dbReference>
<dbReference type="GO" id="GO:0016197">
    <property type="term" value="P:endosomal transport"/>
    <property type="evidence" value="ECO:0007669"/>
    <property type="project" value="TreeGrafter"/>
</dbReference>
<proteinExistence type="inferred from homology"/>
<feature type="domain" description="FPL" evidence="4">
    <location>
        <begin position="48"/>
        <end position="195"/>
    </location>
</feature>
<organism evidence="6 8">
    <name type="scientific">Didymodactylos carnosus</name>
    <dbReference type="NCBI Taxonomy" id="1234261"/>
    <lineage>
        <taxon>Eukaryota</taxon>
        <taxon>Metazoa</taxon>
        <taxon>Spiralia</taxon>
        <taxon>Gnathifera</taxon>
        <taxon>Rotifera</taxon>
        <taxon>Eurotatoria</taxon>
        <taxon>Bdelloidea</taxon>
        <taxon>Philodinida</taxon>
        <taxon>Philodinidae</taxon>
        <taxon>Didymodactylos</taxon>
    </lineage>
</organism>
<dbReference type="Proteomes" id="UP000682733">
    <property type="component" value="Unassembled WGS sequence"/>
</dbReference>
<dbReference type="GO" id="GO:0005770">
    <property type="term" value="C:late endosome"/>
    <property type="evidence" value="ECO:0007669"/>
    <property type="project" value="TreeGrafter"/>
</dbReference>
<keyword evidence="2" id="KW-0072">Autophagy</keyword>
<dbReference type="GO" id="GO:0005794">
    <property type="term" value="C:Golgi apparatus"/>
    <property type="evidence" value="ECO:0007669"/>
    <property type="project" value="TreeGrafter"/>
</dbReference>
<dbReference type="Proteomes" id="UP000677228">
    <property type="component" value="Unassembled WGS sequence"/>
</dbReference>
<evidence type="ECO:0008006" key="9">
    <source>
        <dbReference type="Google" id="ProtNLM"/>
    </source>
</evidence>
<feature type="domain" description="CLEC16A/TT9 C-terminal" evidence="5">
    <location>
        <begin position="241"/>
        <end position="835"/>
    </location>
</feature>
<dbReference type="InterPro" id="IPR045820">
    <property type="entry name" value="CLEC16A/TT9_C"/>
</dbReference>
<name>A0A8S2EHG0_9BILA</name>
<gene>
    <name evidence="6" type="ORF">OVA965_LOCUS25155</name>
    <name evidence="7" type="ORF">TMI583_LOCUS25877</name>
</gene>
<evidence type="ECO:0000256" key="2">
    <source>
        <dbReference type="ARBA" id="ARBA00023006"/>
    </source>
</evidence>
<comment type="caution">
    <text evidence="6">The sequence shown here is derived from an EMBL/GenBank/DDBJ whole genome shotgun (WGS) entry which is preliminary data.</text>
</comment>
<protein>
    <recommendedName>
        <fullName evidence="9">FPL domain-containing protein</fullName>
    </recommendedName>
</protein>
<sequence>MLSRAKGLFGAVRPKNQHSLENLKYLCNLLQRNQTVSDSNRDLLIETLRCISEILIWGDQNDSSVFDFFLEKGMLNYFLSYMRQKYGRYICVQLLQTLNILFENIRNETSLYYLLSNNHINNIIMHRFDFSDEEITAYYISFLKTLSLKLNSSSINFFYNERNNDFPLYVEAIKFFDHPETMIRIAVRTLTLNVYKVSDPAMHRYILDRTATQYFSNFVWFMRNHILDFDNLIRNNRDINNRGNLTFALEEYLDHLHYLQDIFLLKVDNLNVVLKDQLMNRLLVPIYVFSLIKRDKFHRVKDPRVMVDQASSLFLLAEIFLVIHYMPIVEQLADIILSADIETVEAVQRRFGEQVLFTTPPAPLGVCLANSDSREKLNQKSQAGDVSLNVVDINDDDAVRRYEGGKNISANLSPPLSSSSRSSSISRDRSPQKLDTSLTPSSVSSVTSKTESLFVSNWTDDEKCKRQFTHTSFNDLQLAQRPYFEALISALDCFENDQKCFYSLSLIFTMCNNPSVDSVILESVGLTVKSKEKQFYNTILVDQLCEILKLSTLPDSNIRLVTLDLTITILKSLVYDEQKCVSSLSDHHFACVEHAREQATEDLRRHYKDQEMFLDLFEDEYRQIHINPVRLEYLLKDACMLLPPTTTPLSGIEFIKRLPSGDIERARRSIRVFFLLRALSLKLNSTVETLLPLVRQETLVNENDALDLNNSDLICCTVHMKEKKDRRFLVTNPMQFILIEPDVKRLGWGIVKFCDLMQDVEVAGDKEDSRSLHITIHKPANNVYVKSNPPALSAKFTFDDHIRCMTAKQNLKKGRSRARETKMHRIAQVLEIPISSPYINQTFLVASAGKGFSQQMLGKYF</sequence>
<dbReference type="PANTHER" id="PTHR21481:SF0">
    <property type="entry name" value="PROTEIN CLEC16A"/>
    <property type="match status" value="1"/>
</dbReference>
<dbReference type="GO" id="GO:1901096">
    <property type="term" value="P:regulation of autophagosome maturation"/>
    <property type="evidence" value="ECO:0007669"/>
    <property type="project" value="TreeGrafter"/>
</dbReference>
<evidence type="ECO:0000259" key="4">
    <source>
        <dbReference type="Pfam" id="PF09758"/>
    </source>
</evidence>
<dbReference type="Pfam" id="PF19439">
    <property type="entry name" value="CLEC16A_C"/>
    <property type="match status" value="1"/>
</dbReference>
<comment type="similarity">
    <text evidence="1">Belongs to the CLEC16A/gop-1 family.</text>
</comment>
<evidence type="ECO:0000256" key="1">
    <source>
        <dbReference type="ARBA" id="ARBA00006441"/>
    </source>
</evidence>
<evidence type="ECO:0000259" key="5">
    <source>
        <dbReference type="Pfam" id="PF19439"/>
    </source>
</evidence>
<feature type="region of interest" description="Disordered" evidence="3">
    <location>
        <begin position="406"/>
        <end position="443"/>
    </location>
</feature>
<evidence type="ECO:0000313" key="7">
    <source>
        <dbReference type="EMBL" id="CAF4034134.1"/>
    </source>
</evidence>
<feature type="compositionally biased region" description="Low complexity" evidence="3">
    <location>
        <begin position="413"/>
        <end position="425"/>
    </location>
</feature>
<dbReference type="Pfam" id="PF09758">
    <property type="entry name" value="FPL"/>
    <property type="match status" value="1"/>
</dbReference>
<dbReference type="GO" id="GO:0007034">
    <property type="term" value="P:vacuolar transport"/>
    <property type="evidence" value="ECO:0007669"/>
    <property type="project" value="TreeGrafter"/>
</dbReference>
<dbReference type="SUPFAM" id="SSF48371">
    <property type="entry name" value="ARM repeat"/>
    <property type="match status" value="1"/>
</dbReference>
<dbReference type="EMBL" id="CAJNOK010015474">
    <property type="protein sequence ID" value="CAF1226136.1"/>
    <property type="molecule type" value="Genomic_DNA"/>
</dbReference>
<dbReference type="PANTHER" id="PTHR21481">
    <property type="entry name" value="PROTEIN CLEC16A"/>
    <property type="match status" value="1"/>
</dbReference>